<dbReference type="AlphaFoldDB" id="A0A0G4HJ09"/>
<evidence type="ECO:0000313" key="1">
    <source>
        <dbReference type="EMBL" id="CEM44066.1"/>
    </source>
</evidence>
<reference evidence="1" key="1">
    <citation type="submission" date="2014-11" db="EMBL/GenBank/DDBJ databases">
        <authorList>
            <person name="Otto D Thomas"/>
            <person name="Naeem Raeece"/>
        </authorList>
    </citation>
    <scope>NUCLEOTIDE SEQUENCE</scope>
</reference>
<sequence>MAGEFKMAGECAWSAYEFIFDRRRNGLKQEHQDALVSVYTNMKLVRMHRKKGGVRREGVWKGKAEGLPMWQDGAVVEEVGGDEVLTERLAALGLQPVEPFLNSDEES</sequence>
<protein>
    <submittedName>
        <fullName evidence="1">Uncharacterized protein</fullName>
    </submittedName>
</protein>
<organism evidence="1">
    <name type="scientific">Chromera velia CCMP2878</name>
    <dbReference type="NCBI Taxonomy" id="1169474"/>
    <lineage>
        <taxon>Eukaryota</taxon>
        <taxon>Sar</taxon>
        <taxon>Alveolata</taxon>
        <taxon>Colpodellida</taxon>
        <taxon>Chromeraceae</taxon>
        <taxon>Chromera</taxon>
    </lineage>
</organism>
<dbReference type="PhylomeDB" id="A0A0G4HJ09"/>
<accession>A0A0G4HJ09</accession>
<proteinExistence type="predicted"/>
<dbReference type="EMBL" id="CDMZ01002837">
    <property type="protein sequence ID" value="CEM44066.1"/>
    <property type="molecule type" value="Genomic_DNA"/>
</dbReference>
<dbReference type="VEuPathDB" id="CryptoDB:Cvel_7037"/>
<name>A0A0G4HJ09_9ALVE</name>
<gene>
    <name evidence="1" type="ORF">Cvel_7037</name>
</gene>